<evidence type="ECO:0000256" key="3">
    <source>
        <dbReference type="SAM" id="MobiDB-lite"/>
    </source>
</evidence>
<dbReference type="PRINTS" id="PR00263">
    <property type="entry name" value="HBGFFGF"/>
</dbReference>
<dbReference type="SMART" id="SM00442">
    <property type="entry name" value="FGF"/>
    <property type="match status" value="1"/>
</dbReference>
<dbReference type="InterPro" id="IPR008996">
    <property type="entry name" value="IL1/FGF"/>
</dbReference>
<organism evidence="4 5">
    <name type="scientific">Oikopleura dioica</name>
    <name type="common">Tunicate</name>
    <dbReference type="NCBI Taxonomy" id="34765"/>
    <lineage>
        <taxon>Eukaryota</taxon>
        <taxon>Metazoa</taxon>
        <taxon>Chordata</taxon>
        <taxon>Tunicata</taxon>
        <taxon>Appendicularia</taxon>
        <taxon>Copelata</taxon>
        <taxon>Oikopleuridae</taxon>
        <taxon>Oikopleura</taxon>
    </lineage>
</organism>
<reference evidence="4 5" key="1">
    <citation type="submission" date="2021-04" db="EMBL/GenBank/DDBJ databases">
        <authorList>
            <person name="Bliznina A."/>
        </authorList>
    </citation>
    <scope>NUCLEOTIDE SEQUENCE [LARGE SCALE GENOMIC DNA]</scope>
</reference>
<evidence type="ECO:0000313" key="4">
    <source>
        <dbReference type="EMBL" id="CAG5088643.1"/>
    </source>
</evidence>
<sequence length="193" mass="21661">MTTIYSIESSVDAESQVGELGKKVKAFEKNADKEENVSKFEWVLLPVGLRVVAIRHNATNLYVAMNSSGQIYATEQFGKECKFKENVFENYWCIYSSIEFKDPESNKLYYFGMNKKGNPIRGKKSKKTKPSCHFIPRPKKMVMMKVPSIWDFPAIGDDSHKSGLATGRASISALKQEKAEPRAIEGTSASDMA</sequence>
<dbReference type="Proteomes" id="UP001158576">
    <property type="component" value="Chromosome PAR"/>
</dbReference>
<evidence type="ECO:0000256" key="2">
    <source>
        <dbReference type="RuleBase" id="RU049442"/>
    </source>
</evidence>
<evidence type="ECO:0000256" key="1">
    <source>
        <dbReference type="ARBA" id="ARBA00007936"/>
    </source>
</evidence>
<dbReference type="SUPFAM" id="SSF50353">
    <property type="entry name" value="Cytokine"/>
    <property type="match status" value="1"/>
</dbReference>
<comment type="similarity">
    <text evidence="1 2">Belongs to the heparin-binding growth factors family.</text>
</comment>
<protein>
    <recommendedName>
        <fullName evidence="2">Fibroblast growth factor</fullName>
        <shortName evidence="2">FGF</shortName>
    </recommendedName>
</protein>
<dbReference type="InterPro" id="IPR002209">
    <property type="entry name" value="Fibroblast_GF_fam"/>
</dbReference>
<feature type="region of interest" description="Disordered" evidence="3">
    <location>
        <begin position="171"/>
        <end position="193"/>
    </location>
</feature>
<evidence type="ECO:0000313" key="5">
    <source>
        <dbReference type="Proteomes" id="UP001158576"/>
    </source>
</evidence>
<dbReference type="Pfam" id="PF00167">
    <property type="entry name" value="FGF"/>
    <property type="match status" value="1"/>
</dbReference>
<dbReference type="PANTHER" id="PTHR11486">
    <property type="entry name" value="FIBROBLAST GROWTH FACTOR"/>
    <property type="match status" value="1"/>
</dbReference>
<dbReference type="PRINTS" id="PR00262">
    <property type="entry name" value="IL1HBGF"/>
</dbReference>
<proteinExistence type="inferred from homology"/>
<dbReference type="Gene3D" id="2.80.10.50">
    <property type="match status" value="1"/>
</dbReference>
<gene>
    <name evidence="4" type="ORF">OKIOD_LOCUS3469</name>
</gene>
<keyword evidence="5" id="KW-1185">Reference proteome</keyword>
<dbReference type="EMBL" id="OU015568">
    <property type="protein sequence ID" value="CAG5088643.1"/>
    <property type="molecule type" value="Genomic_DNA"/>
</dbReference>
<name>A0ABN7S4N7_OIKDI</name>
<accession>A0ABN7S4N7</accession>